<dbReference type="Gene3D" id="1.10.10.10">
    <property type="entry name" value="Winged helix-like DNA-binding domain superfamily/Winged helix DNA-binding domain"/>
    <property type="match status" value="1"/>
</dbReference>
<dbReference type="PROSITE" id="PS51186">
    <property type="entry name" value="GNAT"/>
    <property type="match status" value="1"/>
</dbReference>
<dbReference type="PANTHER" id="PTHR33164:SF43">
    <property type="entry name" value="HTH-TYPE TRANSCRIPTIONAL REPRESSOR YETL"/>
    <property type="match status" value="1"/>
</dbReference>
<dbReference type="InterPro" id="IPR016181">
    <property type="entry name" value="Acyl_CoA_acyltransferase"/>
</dbReference>
<evidence type="ECO:0000259" key="1">
    <source>
        <dbReference type="PROSITE" id="PS50995"/>
    </source>
</evidence>
<dbReference type="InterPro" id="IPR036390">
    <property type="entry name" value="WH_DNA-bd_sf"/>
</dbReference>
<keyword evidence="4" id="KW-1185">Reference proteome</keyword>
<dbReference type="CDD" id="cd04301">
    <property type="entry name" value="NAT_SF"/>
    <property type="match status" value="1"/>
</dbReference>
<dbReference type="Pfam" id="PF13673">
    <property type="entry name" value="Acetyltransf_10"/>
    <property type="match status" value="1"/>
</dbReference>
<feature type="domain" description="N-acetyltransferase" evidence="2">
    <location>
        <begin position="171"/>
        <end position="307"/>
    </location>
</feature>
<evidence type="ECO:0000259" key="2">
    <source>
        <dbReference type="PROSITE" id="PS51186"/>
    </source>
</evidence>
<keyword evidence="3" id="KW-0808">Transferase</keyword>
<dbReference type="STRING" id="408657.SAMN04487995_1038"/>
<dbReference type="PANTHER" id="PTHR33164">
    <property type="entry name" value="TRANSCRIPTIONAL REGULATOR, MARR FAMILY"/>
    <property type="match status" value="1"/>
</dbReference>
<accession>A0A1H6RHH2</accession>
<reference evidence="3 4" key="1">
    <citation type="submission" date="2016-10" db="EMBL/GenBank/DDBJ databases">
        <authorList>
            <person name="de Groot N.N."/>
        </authorList>
    </citation>
    <scope>NUCLEOTIDE SEQUENCE [LARGE SCALE GENOMIC DNA]</scope>
    <source>
        <strain evidence="3 4">DSM 19938</strain>
    </source>
</reference>
<dbReference type="GO" id="GO:0006950">
    <property type="term" value="P:response to stress"/>
    <property type="evidence" value="ECO:0007669"/>
    <property type="project" value="TreeGrafter"/>
</dbReference>
<dbReference type="GO" id="GO:0016747">
    <property type="term" value="F:acyltransferase activity, transferring groups other than amino-acyl groups"/>
    <property type="evidence" value="ECO:0007669"/>
    <property type="project" value="InterPro"/>
</dbReference>
<dbReference type="AlphaFoldDB" id="A0A1H6RHH2"/>
<name>A0A1H6RHH2_9BACT</name>
<dbReference type="InterPro" id="IPR036388">
    <property type="entry name" value="WH-like_DNA-bd_sf"/>
</dbReference>
<dbReference type="InterPro" id="IPR000182">
    <property type="entry name" value="GNAT_dom"/>
</dbReference>
<organism evidence="3 4">
    <name type="scientific">Dyadobacter koreensis</name>
    <dbReference type="NCBI Taxonomy" id="408657"/>
    <lineage>
        <taxon>Bacteria</taxon>
        <taxon>Pseudomonadati</taxon>
        <taxon>Bacteroidota</taxon>
        <taxon>Cytophagia</taxon>
        <taxon>Cytophagales</taxon>
        <taxon>Spirosomataceae</taxon>
        <taxon>Dyadobacter</taxon>
    </lineage>
</organism>
<dbReference type="RefSeq" id="WP_310590631.1">
    <property type="nucleotide sequence ID" value="NZ_FNXY01000002.1"/>
</dbReference>
<gene>
    <name evidence="3" type="ORF">SAMN04487995_1038</name>
</gene>
<evidence type="ECO:0000313" key="4">
    <source>
        <dbReference type="Proteomes" id="UP000199532"/>
    </source>
</evidence>
<dbReference type="GO" id="GO:0003700">
    <property type="term" value="F:DNA-binding transcription factor activity"/>
    <property type="evidence" value="ECO:0007669"/>
    <property type="project" value="InterPro"/>
</dbReference>
<dbReference type="PROSITE" id="PS50995">
    <property type="entry name" value="HTH_MARR_2"/>
    <property type="match status" value="1"/>
</dbReference>
<protein>
    <submittedName>
        <fullName evidence="3">Predicted N-acyltransferase, GNAT family</fullName>
    </submittedName>
</protein>
<dbReference type="SUPFAM" id="SSF46785">
    <property type="entry name" value="Winged helix' DNA-binding domain"/>
    <property type="match status" value="1"/>
</dbReference>
<dbReference type="Proteomes" id="UP000199532">
    <property type="component" value="Unassembled WGS sequence"/>
</dbReference>
<sequence>MNSIDQSGILAISTRLQRISDRLRKDGLQIYKENGIDFEPKWFPVIYTLKDKPCLSIGEIAAEIGYAHPSTISLLKELEREKLIFSTKDKKDDRKRLIQLTPKAEELIKQMQPVWEIMIDAMTELTDTKNNIMLAINEVEASFKKKSFLERALTIMENKKSDLITENPDKVEVEKITNPEDLKTAFAIRRQVFVVGQNVSATAEEDGNDEATHFLAKVNDLPAGTARWRKTKDGYKLERFAVLHTYRGSGVGGALVQALLSDLPKGSRTYLHAQIRAAKFYEKNGFSQFGETFVEENIEHIKMEQYI</sequence>
<dbReference type="InterPro" id="IPR039422">
    <property type="entry name" value="MarR/SlyA-like"/>
</dbReference>
<keyword evidence="3" id="KW-0012">Acyltransferase</keyword>
<dbReference type="Gene3D" id="3.40.630.30">
    <property type="match status" value="1"/>
</dbReference>
<evidence type="ECO:0000313" key="3">
    <source>
        <dbReference type="EMBL" id="SEI51035.1"/>
    </source>
</evidence>
<dbReference type="InterPro" id="IPR000835">
    <property type="entry name" value="HTH_MarR-typ"/>
</dbReference>
<feature type="domain" description="HTH marR-type" evidence="1">
    <location>
        <begin position="9"/>
        <end position="141"/>
    </location>
</feature>
<proteinExistence type="predicted"/>
<dbReference type="SUPFAM" id="SSF55729">
    <property type="entry name" value="Acyl-CoA N-acyltransferases (Nat)"/>
    <property type="match status" value="1"/>
</dbReference>
<dbReference type="EMBL" id="FNXY01000002">
    <property type="protein sequence ID" value="SEI51035.1"/>
    <property type="molecule type" value="Genomic_DNA"/>
</dbReference>
<dbReference type="SMART" id="SM00347">
    <property type="entry name" value="HTH_MARR"/>
    <property type="match status" value="1"/>
</dbReference>